<evidence type="ECO:0000313" key="6">
    <source>
        <dbReference type="EMBL" id="EEH57936.1"/>
    </source>
</evidence>
<dbReference type="InterPro" id="IPR050511">
    <property type="entry name" value="AMPK_gamma/SDS23_families"/>
</dbReference>
<organism evidence="7">
    <name type="scientific">Micromonas pusilla (strain CCMP1545)</name>
    <name type="common">Picoplanktonic green alga</name>
    <dbReference type="NCBI Taxonomy" id="564608"/>
    <lineage>
        <taxon>Eukaryota</taxon>
        <taxon>Viridiplantae</taxon>
        <taxon>Chlorophyta</taxon>
        <taxon>Mamiellophyceae</taxon>
        <taxon>Mamiellales</taxon>
        <taxon>Mamiellaceae</taxon>
        <taxon>Micromonas</taxon>
    </lineage>
</organism>
<name>C1MPP0_MICPC</name>
<dbReference type="RefSeq" id="XP_003057985.1">
    <property type="nucleotide sequence ID" value="XM_003057939.1"/>
</dbReference>
<keyword evidence="7" id="KW-1185">Reference proteome</keyword>
<evidence type="ECO:0000256" key="1">
    <source>
        <dbReference type="ARBA" id="ARBA00022737"/>
    </source>
</evidence>
<evidence type="ECO:0000313" key="7">
    <source>
        <dbReference type="Proteomes" id="UP000001876"/>
    </source>
</evidence>
<dbReference type="SUPFAM" id="SSF54631">
    <property type="entry name" value="CBS-domain pair"/>
    <property type="match status" value="1"/>
</dbReference>
<dbReference type="GeneID" id="9683016"/>
<feature type="domain" description="CBS" evidence="5">
    <location>
        <begin position="515"/>
        <end position="574"/>
    </location>
</feature>
<feature type="region of interest" description="Disordered" evidence="4">
    <location>
        <begin position="455"/>
        <end position="512"/>
    </location>
</feature>
<dbReference type="Gene3D" id="3.10.580.10">
    <property type="entry name" value="CBS-domain"/>
    <property type="match status" value="2"/>
</dbReference>
<feature type="region of interest" description="Disordered" evidence="4">
    <location>
        <begin position="91"/>
        <end position="119"/>
    </location>
</feature>
<dbReference type="EMBL" id="GG663738">
    <property type="protein sequence ID" value="EEH57936.1"/>
    <property type="molecule type" value="Genomic_DNA"/>
</dbReference>
<sequence length="581" mass="62599">MGDDARLPTLATPDAELAEARFFLSGWTLTRYAERYRREQRATTTTTTTTTTPAERFERSTREGDGVTPPEPDVELDVELDVDVDVGGGAFGWTPAGPPTTPAQRGRARRPRARRRPRAKGVLTIPSCATVGQALRELAAADVLAAPAIDAATGDYAGWISCGGLVAQILRQLYPALTDPTLFAQDDVEAAVEDAADDQDANAMCFREAFDVAASRASAEARGLWSKLARVGDDGDTCYVGFADTTLLDFVSRGLDVRAADRKRIGDFEPCHRIGVFAEREDARAACEDQKNVKAGGVYAKAEGAAVGGGGDGDDDGDDDDDDDSLDITLADMRPKWIAVVAQLDVVDLMVANEDQLGTYPHATTMRTLGFANATVGDQTWGVSAVTSDFPVAGCLAIMRNAEVSGVAVLDEERRFLVGSLSASDVRRVVDADDLARALEETALEFLKTRVWSEARGKPPKKPPGADADAEEEEEEDAPGKVLKKRRSPRERGRMGTSVQEEEEEDGTSTDAARWRSRVVTATPDASLMSVMRKMSEARVHRVYIADTPYSPPRGVCTCTDVMRIFAVDPGSPEGSARLTW</sequence>
<dbReference type="KEGG" id="mpp:MICPUCDRAFT_56980"/>
<dbReference type="PROSITE" id="PS51371">
    <property type="entry name" value="CBS"/>
    <property type="match status" value="1"/>
</dbReference>
<protein>
    <submittedName>
        <fullName evidence="6">Predicted protein</fullName>
    </submittedName>
</protein>
<reference evidence="6 7" key="1">
    <citation type="journal article" date="2009" name="Science">
        <title>Green evolution and dynamic adaptations revealed by genomes of the marine picoeukaryotes Micromonas.</title>
        <authorList>
            <person name="Worden A.Z."/>
            <person name="Lee J.H."/>
            <person name="Mock T."/>
            <person name="Rouze P."/>
            <person name="Simmons M.P."/>
            <person name="Aerts A.L."/>
            <person name="Allen A.E."/>
            <person name="Cuvelier M.L."/>
            <person name="Derelle E."/>
            <person name="Everett M.V."/>
            <person name="Foulon E."/>
            <person name="Grimwood J."/>
            <person name="Gundlach H."/>
            <person name="Henrissat B."/>
            <person name="Napoli C."/>
            <person name="McDonald S.M."/>
            <person name="Parker M.S."/>
            <person name="Rombauts S."/>
            <person name="Salamov A."/>
            <person name="Von Dassow P."/>
            <person name="Badger J.H."/>
            <person name="Coutinho P.M."/>
            <person name="Demir E."/>
            <person name="Dubchak I."/>
            <person name="Gentemann C."/>
            <person name="Eikrem W."/>
            <person name="Gready J.E."/>
            <person name="John U."/>
            <person name="Lanier W."/>
            <person name="Lindquist E.A."/>
            <person name="Lucas S."/>
            <person name="Mayer K.F."/>
            <person name="Moreau H."/>
            <person name="Not F."/>
            <person name="Otillar R."/>
            <person name="Panaud O."/>
            <person name="Pangilinan J."/>
            <person name="Paulsen I."/>
            <person name="Piegu B."/>
            <person name="Poliakov A."/>
            <person name="Robbens S."/>
            <person name="Schmutz J."/>
            <person name="Toulza E."/>
            <person name="Wyss T."/>
            <person name="Zelensky A."/>
            <person name="Zhou K."/>
            <person name="Armbrust E.V."/>
            <person name="Bhattacharya D."/>
            <person name="Goodenough U.W."/>
            <person name="Van de Peer Y."/>
            <person name="Grigoriev I.V."/>
        </authorList>
    </citation>
    <scope>NUCLEOTIDE SEQUENCE [LARGE SCALE GENOMIC DNA]</scope>
    <source>
        <strain evidence="6 7">CCMP1545</strain>
    </source>
</reference>
<dbReference type="Pfam" id="PF00571">
    <property type="entry name" value="CBS"/>
    <property type="match status" value="2"/>
</dbReference>
<feature type="compositionally biased region" description="Low complexity" evidence="4">
    <location>
        <begin position="42"/>
        <end position="52"/>
    </location>
</feature>
<feature type="region of interest" description="Disordered" evidence="4">
    <location>
        <begin position="306"/>
        <end position="326"/>
    </location>
</feature>
<dbReference type="Proteomes" id="UP000001876">
    <property type="component" value="Unassembled WGS sequence"/>
</dbReference>
<feature type="compositionally biased region" description="Acidic residues" evidence="4">
    <location>
        <begin position="312"/>
        <end position="326"/>
    </location>
</feature>
<dbReference type="SMART" id="SM00116">
    <property type="entry name" value="CBS"/>
    <property type="match status" value="3"/>
</dbReference>
<keyword evidence="2 3" id="KW-0129">CBS domain</keyword>
<gene>
    <name evidence="6" type="ORF">MICPUCDRAFT_56980</name>
</gene>
<feature type="compositionally biased region" description="Basic residues" evidence="4">
    <location>
        <begin position="106"/>
        <end position="119"/>
    </location>
</feature>
<dbReference type="AlphaFoldDB" id="C1MPP0"/>
<feature type="region of interest" description="Disordered" evidence="4">
    <location>
        <begin position="39"/>
        <end position="73"/>
    </location>
</feature>
<keyword evidence="1" id="KW-0677">Repeat</keyword>
<evidence type="ECO:0000256" key="3">
    <source>
        <dbReference type="PROSITE-ProRule" id="PRU00703"/>
    </source>
</evidence>
<dbReference type="InterPro" id="IPR000644">
    <property type="entry name" value="CBS_dom"/>
</dbReference>
<evidence type="ECO:0000259" key="5">
    <source>
        <dbReference type="PROSITE" id="PS51371"/>
    </source>
</evidence>
<dbReference type="InterPro" id="IPR046342">
    <property type="entry name" value="CBS_dom_sf"/>
</dbReference>
<dbReference type="PANTHER" id="PTHR13780">
    <property type="entry name" value="AMP-ACTIVATED PROTEIN KINASE, GAMMA REGULATORY SUBUNIT"/>
    <property type="match status" value="1"/>
</dbReference>
<proteinExistence type="predicted"/>
<evidence type="ECO:0000256" key="2">
    <source>
        <dbReference type="ARBA" id="ARBA00023122"/>
    </source>
</evidence>
<evidence type="ECO:0000256" key="4">
    <source>
        <dbReference type="SAM" id="MobiDB-lite"/>
    </source>
</evidence>
<accession>C1MPP0</accession>
<feature type="compositionally biased region" description="Basic and acidic residues" evidence="4">
    <location>
        <begin position="55"/>
        <end position="65"/>
    </location>
</feature>
<dbReference type="OrthoDB" id="10655745at2759"/>
<dbReference type="PANTHER" id="PTHR13780:SF128">
    <property type="entry name" value="CBS DOMAIN-CONTAINING PROTEIN"/>
    <property type="match status" value="1"/>
</dbReference>
<feature type="compositionally biased region" description="Acidic residues" evidence="4">
    <location>
        <begin position="468"/>
        <end position="477"/>
    </location>
</feature>